<dbReference type="GO" id="GO:0005524">
    <property type="term" value="F:ATP binding"/>
    <property type="evidence" value="ECO:0007669"/>
    <property type="project" value="UniProtKB-KW"/>
</dbReference>
<evidence type="ECO:0000259" key="15">
    <source>
        <dbReference type="Pfam" id="PF00501"/>
    </source>
</evidence>
<dbReference type="GO" id="GO:0047676">
    <property type="term" value="F:arachidonate-CoA ligase activity"/>
    <property type="evidence" value="ECO:0007669"/>
    <property type="project" value="UniProtKB-EC"/>
</dbReference>
<evidence type="ECO:0000256" key="3">
    <source>
        <dbReference type="ARBA" id="ARBA00022741"/>
    </source>
</evidence>
<feature type="transmembrane region" description="Helical" evidence="14">
    <location>
        <begin position="12"/>
        <end position="33"/>
    </location>
</feature>
<evidence type="ECO:0000256" key="14">
    <source>
        <dbReference type="SAM" id="Phobius"/>
    </source>
</evidence>
<evidence type="ECO:0000256" key="9">
    <source>
        <dbReference type="ARBA" id="ARBA00024532"/>
    </source>
</evidence>
<keyword evidence="14" id="KW-1133">Transmembrane helix</keyword>
<keyword evidence="5 13" id="KW-0067">ATP-binding</keyword>
<evidence type="ECO:0000256" key="4">
    <source>
        <dbReference type="ARBA" id="ARBA00022832"/>
    </source>
</evidence>
<evidence type="ECO:0000256" key="5">
    <source>
        <dbReference type="ARBA" id="ARBA00022840"/>
    </source>
</evidence>
<evidence type="ECO:0000256" key="2">
    <source>
        <dbReference type="ARBA" id="ARBA00022598"/>
    </source>
</evidence>
<evidence type="ECO:0000256" key="13">
    <source>
        <dbReference type="RuleBase" id="RU369030"/>
    </source>
</evidence>
<comment type="catalytic activity">
    <reaction evidence="6">
        <text>5-hydroxy-(6E,8Z,11Z,14Z)-eicosatetraenoate + ATP + CoA = 5-hydroxy-(6E,8Z,11Z,14Z)-eicosatetraenoyl-CoA + AMP + diphosphate</text>
        <dbReference type="Rhea" id="RHEA:52108"/>
        <dbReference type="ChEBI" id="CHEBI:30616"/>
        <dbReference type="ChEBI" id="CHEBI:33019"/>
        <dbReference type="ChEBI" id="CHEBI:57287"/>
        <dbReference type="ChEBI" id="CHEBI:65341"/>
        <dbReference type="ChEBI" id="CHEBI:136407"/>
        <dbReference type="ChEBI" id="CHEBI:456215"/>
    </reaction>
    <physiologicalReaction direction="left-to-right" evidence="6">
        <dbReference type="Rhea" id="RHEA:52109"/>
    </physiologicalReaction>
</comment>
<dbReference type="PANTHER" id="PTHR43272:SF107">
    <property type="entry name" value="LONG-CHAIN-FATTY-ACID--COA LIGASE 5"/>
    <property type="match status" value="1"/>
</dbReference>
<keyword evidence="14" id="KW-0472">Membrane</keyword>
<comment type="catalytic activity">
    <reaction evidence="9">
        <text>15-hydroxy-(5Z,8Z,11Z,13E)-eicosatetraenoate + ATP + CoA = 15-hydroxy-(5Z,8Z,11Z,13E)-eicosatetraenoyl-CoA + AMP + diphosphate</text>
        <dbReference type="Rhea" id="RHEA:52116"/>
        <dbReference type="ChEBI" id="CHEBI:30616"/>
        <dbReference type="ChEBI" id="CHEBI:33019"/>
        <dbReference type="ChEBI" id="CHEBI:57287"/>
        <dbReference type="ChEBI" id="CHEBI:78832"/>
        <dbReference type="ChEBI" id="CHEBI:136409"/>
        <dbReference type="ChEBI" id="CHEBI:456215"/>
    </reaction>
    <physiologicalReaction direction="left-to-right" evidence="9">
        <dbReference type="Rhea" id="RHEA:52117"/>
    </physiologicalReaction>
</comment>
<dbReference type="InterPro" id="IPR000873">
    <property type="entry name" value="AMP-dep_synth/lig_dom"/>
</dbReference>
<evidence type="ECO:0000256" key="8">
    <source>
        <dbReference type="ARBA" id="ARBA00024495"/>
    </source>
</evidence>
<dbReference type="GO" id="GO:0016020">
    <property type="term" value="C:membrane"/>
    <property type="evidence" value="ECO:0007669"/>
    <property type="project" value="TreeGrafter"/>
</dbReference>
<comment type="similarity">
    <text evidence="1 13">Belongs to the ATP-dependent AMP-binding enzyme family.</text>
</comment>
<organism evidence="16 17">
    <name type="scientific">Syphacia muris</name>
    <dbReference type="NCBI Taxonomy" id="451379"/>
    <lineage>
        <taxon>Eukaryota</taxon>
        <taxon>Metazoa</taxon>
        <taxon>Ecdysozoa</taxon>
        <taxon>Nematoda</taxon>
        <taxon>Chromadorea</taxon>
        <taxon>Rhabditida</taxon>
        <taxon>Spirurina</taxon>
        <taxon>Oxyuridomorpha</taxon>
        <taxon>Oxyuroidea</taxon>
        <taxon>Oxyuridae</taxon>
        <taxon>Syphacia</taxon>
    </lineage>
</organism>
<comment type="function">
    <text evidence="13">Catalyzes the conversion of long-chain fatty acids to their active form acyl-CoAs for both synthesis of cellular lipids, and degradation via beta-oxidation.</text>
</comment>
<evidence type="ECO:0000256" key="6">
    <source>
        <dbReference type="ARBA" id="ARBA00024469"/>
    </source>
</evidence>
<keyword evidence="14" id="KW-0812">Transmembrane</keyword>
<evidence type="ECO:0000256" key="1">
    <source>
        <dbReference type="ARBA" id="ARBA00006432"/>
    </source>
</evidence>
<comment type="catalytic activity">
    <reaction evidence="12">
        <text>hexadecanoate + ATP + CoA = hexadecanoyl-CoA + AMP + diphosphate</text>
        <dbReference type="Rhea" id="RHEA:30751"/>
        <dbReference type="ChEBI" id="CHEBI:7896"/>
        <dbReference type="ChEBI" id="CHEBI:30616"/>
        <dbReference type="ChEBI" id="CHEBI:33019"/>
        <dbReference type="ChEBI" id="CHEBI:57287"/>
        <dbReference type="ChEBI" id="CHEBI:57379"/>
        <dbReference type="ChEBI" id="CHEBI:456215"/>
    </reaction>
    <physiologicalReaction direction="left-to-right" evidence="12">
        <dbReference type="Rhea" id="RHEA:30752"/>
    </physiologicalReaction>
</comment>
<dbReference type="Proteomes" id="UP000046393">
    <property type="component" value="Unplaced"/>
</dbReference>
<evidence type="ECO:0000313" key="16">
    <source>
        <dbReference type="Proteomes" id="UP000046393"/>
    </source>
</evidence>
<keyword evidence="16" id="KW-1185">Reference proteome</keyword>
<protein>
    <recommendedName>
        <fullName evidence="13">Long-chain-fatty-acid--CoA ligase</fullName>
        <ecNumber evidence="13">6.2.1.3</ecNumber>
    </recommendedName>
</protein>
<dbReference type="STRING" id="451379.A0A158R5P1"/>
<sequence length="700" mass="79229">MEVLLNFLYSNCYCIIIAAILIGTWLKWLSWLLDRTYPPLDPTINYKHQTRQLPDGSRVTYSLTGTKLKSYVYDDIRTAYDAIFRGLRVSHNGPMLGIRKKLENGKLGPYVWMNYRQVINKIDAFADGLYSLGCGVGQNVFFGLYSKNRPEWVISEYSIYKMNSVVVPLYDTLGRQAVDHIIKQCNLQTVICDSNDKAIALMKNGNVNDVLKRIIVMDTLNDKTIDIARDYNFKLLQFDDVQSMGKNAAENPIFQKPKPSDISTVCYTSGTTGIPKGVVLTHANMVATTVMFFHVKHFTMTPDQVLLSFLPLAHMYERICENAAILIGGRIGYYSGDVKKLIEDIELLRPTVVPLVPRVLNRIYDNILNEARKNPLKLLILKAAILWKSLILKRHCLRNNTWADKIVFQKIRDKMGGRLKLIFSGAAPAAPEVLQFCRVVLGCSIIEGYVYVKFVPSGQTECVAACTGTLEGDFTAGHVGTPLMNTAIKLVDTPEIGYFAANNEGEVCIKGPNVFSGYYQNLEATNEALDADGWLHTGDIGSWNPNGSLRIIDRKKFIFKLQQGEYIAPEKLENIYIKSVYVAQVFVYGDSLKSSLIGVVVPDEEMLKKLAARRFHISNVSLKEICRNDQIKAYVLKDMNEIDIFCMLFTIYIFQIKDIYLEAEPFSVKNGLLTPTLKNRRNDMKRHYSSQISKMYAKLL</sequence>
<keyword evidence="4 13" id="KW-0276">Fatty acid metabolism</keyword>
<evidence type="ECO:0000256" key="10">
    <source>
        <dbReference type="ARBA" id="ARBA00024548"/>
    </source>
</evidence>
<dbReference type="EC" id="6.2.1.3" evidence="13"/>
<dbReference type="InterPro" id="IPR020845">
    <property type="entry name" value="AMP-binding_CS"/>
</dbReference>
<dbReference type="CDD" id="cd05927">
    <property type="entry name" value="LC-FACS_euk"/>
    <property type="match status" value="1"/>
</dbReference>
<evidence type="ECO:0000256" key="7">
    <source>
        <dbReference type="ARBA" id="ARBA00024484"/>
    </source>
</evidence>
<comment type="catalytic activity">
    <reaction evidence="7">
        <text>a long-chain fatty acid + ATP + CoA = a long-chain fatty acyl-CoA + AMP + diphosphate</text>
        <dbReference type="Rhea" id="RHEA:15421"/>
        <dbReference type="ChEBI" id="CHEBI:30616"/>
        <dbReference type="ChEBI" id="CHEBI:33019"/>
        <dbReference type="ChEBI" id="CHEBI:57287"/>
        <dbReference type="ChEBI" id="CHEBI:57560"/>
        <dbReference type="ChEBI" id="CHEBI:83139"/>
        <dbReference type="ChEBI" id="CHEBI:456215"/>
        <dbReference type="EC" id="6.2.1.3"/>
    </reaction>
    <physiologicalReaction direction="left-to-right" evidence="7">
        <dbReference type="Rhea" id="RHEA:15422"/>
    </physiologicalReaction>
</comment>
<comment type="catalytic activity">
    <reaction evidence="8">
        <text>12-hydroxy-(5Z,8Z,10E,14Z)-eicosatetraenoate + ATP + CoA = 12-hydroxy-(5Z,8Z,10E,14Z)-eicosatetraenoyl-CoA + AMP + diphosphate</text>
        <dbReference type="Rhea" id="RHEA:52112"/>
        <dbReference type="ChEBI" id="CHEBI:30616"/>
        <dbReference type="ChEBI" id="CHEBI:33019"/>
        <dbReference type="ChEBI" id="CHEBI:57287"/>
        <dbReference type="ChEBI" id="CHEBI:90718"/>
        <dbReference type="ChEBI" id="CHEBI:136408"/>
        <dbReference type="ChEBI" id="CHEBI:456215"/>
    </reaction>
    <physiologicalReaction direction="left-to-right" evidence="8">
        <dbReference type="Rhea" id="RHEA:52113"/>
    </physiologicalReaction>
</comment>
<dbReference type="GO" id="GO:0005783">
    <property type="term" value="C:endoplasmic reticulum"/>
    <property type="evidence" value="ECO:0007669"/>
    <property type="project" value="TreeGrafter"/>
</dbReference>
<dbReference type="PANTHER" id="PTHR43272">
    <property type="entry name" value="LONG-CHAIN-FATTY-ACID--COA LIGASE"/>
    <property type="match status" value="1"/>
</dbReference>
<evidence type="ECO:0000313" key="17">
    <source>
        <dbReference type="WBParaSite" id="SMUV_0000763101-mRNA-1"/>
    </source>
</evidence>
<comment type="catalytic activity">
    <reaction evidence="10">
        <text>(5Z,8Z,11Z,14Z)-eicosatetraenoate + ATP + CoA = (5Z,8Z,11Z,14Z)-eicosatetraenoyl-CoA + AMP + diphosphate</text>
        <dbReference type="Rhea" id="RHEA:19713"/>
        <dbReference type="ChEBI" id="CHEBI:30616"/>
        <dbReference type="ChEBI" id="CHEBI:32395"/>
        <dbReference type="ChEBI" id="CHEBI:33019"/>
        <dbReference type="ChEBI" id="CHEBI:57287"/>
        <dbReference type="ChEBI" id="CHEBI:57368"/>
        <dbReference type="ChEBI" id="CHEBI:456215"/>
        <dbReference type="EC" id="6.2.1.15"/>
    </reaction>
    <physiologicalReaction direction="left-to-right" evidence="10">
        <dbReference type="Rhea" id="RHEA:19714"/>
    </physiologicalReaction>
</comment>
<dbReference type="WBParaSite" id="SMUV_0000763101-mRNA-1">
    <property type="protein sequence ID" value="SMUV_0000763101-mRNA-1"/>
    <property type="gene ID" value="SMUV_0000763101"/>
</dbReference>
<evidence type="ECO:0000256" key="12">
    <source>
        <dbReference type="ARBA" id="ARBA00049139"/>
    </source>
</evidence>
<comment type="catalytic activity">
    <reaction evidence="11">
        <text>(E)-hexadec-2-enoate + ATP + CoA = (2E)-hexadecenoyl-CoA + AMP + diphosphate</text>
        <dbReference type="Rhea" id="RHEA:36139"/>
        <dbReference type="ChEBI" id="CHEBI:30616"/>
        <dbReference type="ChEBI" id="CHEBI:33019"/>
        <dbReference type="ChEBI" id="CHEBI:57287"/>
        <dbReference type="ChEBI" id="CHEBI:61526"/>
        <dbReference type="ChEBI" id="CHEBI:72745"/>
        <dbReference type="ChEBI" id="CHEBI:456215"/>
    </reaction>
    <physiologicalReaction direction="left-to-right" evidence="11">
        <dbReference type="Rhea" id="RHEA:36140"/>
    </physiologicalReaction>
</comment>
<keyword evidence="3 13" id="KW-0547">Nucleotide-binding</keyword>
<dbReference type="Pfam" id="PF00501">
    <property type="entry name" value="AMP-binding"/>
    <property type="match status" value="1"/>
</dbReference>
<dbReference type="Gene3D" id="3.40.50.12780">
    <property type="entry name" value="N-terminal domain of ligase-like"/>
    <property type="match status" value="1"/>
</dbReference>
<accession>A0A158R5P1</accession>
<feature type="domain" description="AMP-dependent synthetase/ligase" evidence="15">
    <location>
        <begin position="109"/>
        <end position="519"/>
    </location>
</feature>
<proteinExistence type="inferred from homology"/>
<dbReference type="PROSITE" id="PS00455">
    <property type="entry name" value="AMP_BINDING"/>
    <property type="match status" value="1"/>
</dbReference>
<dbReference type="InterPro" id="IPR042099">
    <property type="entry name" value="ANL_N_sf"/>
</dbReference>
<name>A0A158R5P1_9BILA</name>
<reference evidence="17" key="1">
    <citation type="submission" date="2016-04" db="UniProtKB">
        <authorList>
            <consortium name="WormBaseParasite"/>
        </authorList>
    </citation>
    <scope>IDENTIFICATION</scope>
</reference>
<evidence type="ECO:0000256" key="11">
    <source>
        <dbReference type="ARBA" id="ARBA00024565"/>
    </source>
</evidence>
<dbReference type="SUPFAM" id="SSF56801">
    <property type="entry name" value="Acetyl-CoA synthetase-like"/>
    <property type="match status" value="1"/>
</dbReference>
<keyword evidence="2 13" id="KW-0436">Ligase</keyword>
<dbReference type="InterPro" id="IPR045311">
    <property type="entry name" value="LC-FACS_euk"/>
</dbReference>
<keyword evidence="13" id="KW-0443">Lipid metabolism</keyword>
<dbReference type="AlphaFoldDB" id="A0A158R5P1"/>